<dbReference type="GO" id="GO:0005524">
    <property type="term" value="F:ATP binding"/>
    <property type="evidence" value="ECO:0007669"/>
    <property type="project" value="UniProtKB-KW"/>
</dbReference>
<gene>
    <name evidence="5" type="ORF">GCM10010960_17790</name>
</gene>
<proteinExistence type="inferred from homology"/>
<dbReference type="EMBL" id="BMFO01000004">
    <property type="protein sequence ID" value="GGF96593.1"/>
    <property type="molecule type" value="Genomic_DNA"/>
</dbReference>
<dbReference type="PANTHER" id="PTHR30258">
    <property type="entry name" value="TYPE II SECRETION SYSTEM PROTEIN GSPE-RELATED"/>
    <property type="match status" value="1"/>
</dbReference>
<dbReference type="InterPro" id="IPR037257">
    <property type="entry name" value="T2SS_E_N_sf"/>
</dbReference>
<dbReference type="RefSeq" id="WP_188450049.1">
    <property type="nucleotide sequence ID" value="NZ_BMFO01000004.1"/>
</dbReference>
<dbReference type="Pfam" id="PF00437">
    <property type="entry name" value="T2SSE"/>
    <property type="match status" value="1"/>
</dbReference>
<keyword evidence="3" id="KW-0067">ATP-binding</keyword>
<dbReference type="InterPro" id="IPR001482">
    <property type="entry name" value="T2SS/T4SS_dom"/>
</dbReference>
<dbReference type="InterPro" id="IPR027417">
    <property type="entry name" value="P-loop_NTPase"/>
</dbReference>
<reference evidence="5" key="2">
    <citation type="submission" date="2020-09" db="EMBL/GenBank/DDBJ databases">
        <authorList>
            <person name="Sun Q."/>
            <person name="Zhou Y."/>
        </authorList>
    </citation>
    <scope>NUCLEOTIDE SEQUENCE</scope>
    <source>
        <strain evidence="5">CGMCC 1.12726</strain>
    </source>
</reference>
<evidence type="ECO:0000256" key="2">
    <source>
        <dbReference type="ARBA" id="ARBA00022741"/>
    </source>
</evidence>
<dbReference type="AlphaFoldDB" id="A0A917CRM4"/>
<organism evidence="5 6">
    <name type="scientific">Arenimonas maotaiensis</name>
    <dbReference type="NCBI Taxonomy" id="1446479"/>
    <lineage>
        <taxon>Bacteria</taxon>
        <taxon>Pseudomonadati</taxon>
        <taxon>Pseudomonadota</taxon>
        <taxon>Gammaproteobacteria</taxon>
        <taxon>Lysobacterales</taxon>
        <taxon>Lysobacteraceae</taxon>
        <taxon>Arenimonas</taxon>
    </lineage>
</organism>
<dbReference type="CDD" id="cd01129">
    <property type="entry name" value="PulE-GspE-like"/>
    <property type="match status" value="1"/>
</dbReference>
<name>A0A917CRM4_9GAMM</name>
<evidence type="ECO:0000256" key="1">
    <source>
        <dbReference type="ARBA" id="ARBA00006611"/>
    </source>
</evidence>
<dbReference type="PANTHER" id="PTHR30258:SF3">
    <property type="entry name" value="SLL1921 PROTEIN"/>
    <property type="match status" value="1"/>
</dbReference>
<dbReference type="GO" id="GO:0016887">
    <property type="term" value="F:ATP hydrolysis activity"/>
    <property type="evidence" value="ECO:0007669"/>
    <property type="project" value="TreeGrafter"/>
</dbReference>
<evidence type="ECO:0000313" key="5">
    <source>
        <dbReference type="EMBL" id="GGF96593.1"/>
    </source>
</evidence>
<dbReference type="Gene3D" id="3.30.450.90">
    <property type="match status" value="1"/>
</dbReference>
<dbReference type="InterPro" id="IPR007831">
    <property type="entry name" value="T2SS_GspE_N"/>
</dbReference>
<comment type="caution">
    <text evidence="5">The sequence shown here is derived from an EMBL/GenBank/DDBJ whole genome shotgun (WGS) entry which is preliminary data.</text>
</comment>
<comment type="similarity">
    <text evidence="1">Belongs to the GSP E family.</text>
</comment>
<evidence type="ECO:0000313" key="6">
    <source>
        <dbReference type="Proteomes" id="UP000632858"/>
    </source>
</evidence>
<evidence type="ECO:0000256" key="3">
    <source>
        <dbReference type="ARBA" id="ARBA00022840"/>
    </source>
</evidence>
<keyword evidence="2" id="KW-0547">Nucleotide-binding</keyword>
<sequence length="562" mass="62963">MAVSRVPEQKAILLNDSKDLREYLKFVRAGQFIWNAFEHRISRHEWLKLNDDFTESEFQTSVTFGIPIVRLSRFKPDGNAVSLIDAKAARRFRAVPVMLDGDDCVIAMEHPDDKAALESLGFLCKPKVVPLLASAAEIRDAIAECYDRVEDSELLAQLGIDPNRTEADTTEEEERRYSNERPIVREVAALLADAAARRASDIHFRPGPEGTDILFRIDGELMPVRRLVSSLHRAVTARVKVLGRMNLAEHRKPQDGRSNFTLDDGRVIDLRISVLPSIYGESVVIRLLDTMESLWSIDQIGLEPADRQRLEDVMERSHGIFLTTGPTGCGKSTTLYAMLMEMRKQRVNILTIEDPVEFHIADIQQMQVNRPAGFTFASALRNFLRHDPDIIMVGEIRDRETASIAVESALTGHLVLSTLHTNTAATTVTRLLDLGVEPYLLRASLLAVMAQRLVRLTCERCKEPETVPAHVRAYFDLAEGEVFHKGRGCTHCDGLGIKFRKAVYELLVVSPKVQELIVAGAEAEKIQQVAVAEGMRPLTQAALAMARRGEISLMEAWRVRAE</sequence>
<dbReference type="SUPFAM" id="SSF160246">
    <property type="entry name" value="EspE N-terminal domain-like"/>
    <property type="match status" value="1"/>
</dbReference>
<dbReference type="Gene3D" id="3.30.300.160">
    <property type="entry name" value="Type II secretion system, protein E, N-terminal domain"/>
    <property type="match status" value="1"/>
</dbReference>
<dbReference type="Gene3D" id="3.40.50.300">
    <property type="entry name" value="P-loop containing nucleotide triphosphate hydrolases"/>
    <property type="match status" value="1"/>
</dbReference>
<dbReference type="Pfam" id="PF05157">
    <property type="entry name" value="MshEN"/>
    <property type="match status" value="1"/>
</dbReference>
<protein>
    <submittedName>
        <fullName evidence="5">Type II secretion system protein E</fullName>
    </submittedName>
</protein>
<accession>A0A917CRM4</accession>
<dbReference type="GO" id="GO:0005886">
    <property type="term" value="C:plasma membrane"/>
    <property type="evidence" value="ECO:0007669"/>
    <property type="project" value="TreeGrafter"/>
</dbReference>
<evidence type="ECO:0000259" key="4">
    <source>
        <dbReference type="PROSITE" id="PS00662"/>
    </source>
</evidence>
<keyword evidence="6" id="KW-1185">Reference proteome</keyword>
<dbReference type="SUPFAM" id="SSF52540">
    <property type="entry name" value="P-loop containing nucleoside triphosphate hydrolases"/>
    <property type="match status" value="1"/>
</dbReference>
<dbReference type="Proteomes" id="UP000632858">
    <property type="component" value="Unassembled WGS sequence"/>
</dbReference>
<reference evidence="5" key="1">
    <citation type="journal article" date="2014" name="Int. J. Syst. Evol. Microbiol.">
        <title>Complete genome sequence of Corynebacterium casei LMG S-19264T (=DSM 44701T), isolated from a smear-ripened cheese.</title>
        <authorList>
            <consortium name="US DOE Joint Genome Institute (JGI-PGF)"/>
            <person name="Walter F."/>
            <person name="Albersmeier A."/>
            <person name="Kalinowski J."/>
            <person name="Ruckert C."/>
        </authorList>
    </citation>
    <scope>NUCLEOTIDE SEQUENCE</scope>
    <source>
        <strain evidence="5">CGMCC 1.12726</strain>
    </source>
</reference>
<dbReference type="PROSITE" id="PS00662">
    <property type="entry name" value="T2SP_E"/>
    <property type="match status" value="1"/>
</dbReference>
<feature type="domain" description="Bacterial type II secretion system protein E" evidence="4">
    <location>
        <begin position="384"/>
        <end position="398"/>
    </location>
</feature>